<gene>
    <name evidence="1" type="ORF">JDV02_000917</name>
</gene>
<protein>
    <submittedName>
        <fullName evidence="1">Uncharacterized protein</fullName>
    </submittedName>
</protein>
<dbReference type="Proteomes" id="UP000829364">
    <property type="component" value="Chromosome 1"/>
</dbReference>
<dbReference type="AlphaFoldDB" id="A0A9Q8Q8D1"/>
<dbReference type="RefSeq" id="XP_047837753.1">
    <property type="nucleotide sequence ID" value="XM_047981792.1"/>
</dbReference>
<name>A0A9Q8Q8D1_9HYPO</name>
<dbReference type="KEGG" id="ptkz:JDV02_000917"/>
<evidence type="ECO:0000313" key="2">
    <source>
        <dbReference type="Proteomes" id="UP000829364"/>
    </source>
</evidence>
<organism evidence="1 2">
    <name type="scientific">Purpureocillium takamizusanense</name>
    <dbReference type="NCBI Taxonomy" id="2060973"/>
    <lineage>
        <taxon>Eukaryota</taxon>
        <taxon>Fungi</taxon>
        <taxon>Dikarya</taxon>
        <taxon>Ascomycota</taxon>
        <taxon>Pezizomycotina</taxon>
        <taxon>Sordariomycetes</taxon>
        <taxon>Hypocreomycetidae</taxon>
        <taxon>Hypocreales</taxon>
        <taxon>Ophiocordycipitaceae</taxon>
        <taxon>Purpureocillium</taxon>
    </lineage>
</organism>
<evidence type="ECO:0000313" key="1">
    <source>
        <dbReference type="EMBL" id="UNI14272.1"/>
    </source>
</evidence>
<proteinExistence type="predicted"/>
<dbReference type="GeneID" id="72062881"/>
<sequence length="154" mass="16946">MAMHRQRSFVSPLFDRLAVRRASASGDIVNLVLDSSGPNHVVRFYGRFPARDLVTEFGGKSSAAWALPFYYSAQGRRRRVLVVREHLTIEHGCSLTSRTPTERHKGYCASGRCDVGTQAATPMYKHLARGFPGPSPSVAIRGTWACTSSRALPP</sequence>
<keyword evidence="2" id="KW-1185">Reference proteome</keyword>
<accession>A0A9Q8Q8D1</accession>
<reference evidence="1" key="1">
    <citation type="submission" date="2021-11" db="EMBL/GenBank/DDBJ databases">
        <title>Purpureocillium_takamizusanense_genome.</title>
        <authorList>
            <person name="Nguyen N.-H."/>
        </authorList>
    </citation>
    <scope>NUCLEOTIDE SEQUENCE</scope>
    <source>
        <strain evidence="1">PT3</strain>
    </source>
</reference>
<dbReference type="EMBL" id="CP086354">
    <property type="protein sequence ID" value="UNI14272.1"/>
    <property type="molecule type" value="Genomic_DNA"/>
</dbReference>